<evidence type="ECO:0000256" key="2">
    <source>
        <dbReference type="ARBA" id="ARBA00022692"/>
    </source>
</evidence>
<evidence type="ECO:0000256" key="4">
    <source>
        <dbReference type="ARBA" id="ARBA00023136"/>
    </source>
</evidence>
<feature type="region of interest" description="Disordered" evidence="6">
    <location>
        <begin position="292"/>
        <end position="387"/>
    </location>
</feature>
<accession>A0A6A5TFD0</accession>
<keyword evidence="3 7" id="KW-1133">Transmembrane helix</keyword>
<feature type="transmembrane region" description="Helical" evidence="7">
    <location>
        <begin position="57"/>
        <end position="80"/>
    </location>
</feature>
<dbReference type="AlphaFoldDB" id="A0A6A5TFD0"/>
<feature type="transmembrane region" description="Helical" evidence="7">
    <location>
        <begin position="177"/>
        <end position="206"/>
    </location>
</feature>
<feature type="compositionally biased region" description="Pro residues" evidence="6">
    <location>
        <begin position="419"/>
        <end position="429"/>
    </location>
</feature>
<dbReference type="OrthoDB" id="444631at2759"/>
<dbReference type="PANTHER" id="PTHR33048:SF123">
    <property type="entry name" value="INTEGRAL MEMBRANE PROTEIN"/>
    <property type="match status" value="1"/>
</dbReference>
<name>A0A6A5TFD0_9PLEO</name>
<feature type="domain" description="Rhodopsin" evidence="8">
    <location>
        <begin position="41"/>
        <end position="279"/>
    </location>
</feature>
<comment type="similarity">
    <text evidence="5">Belongs to the SAT4 family.</text>
</comment>
<feature type="transmembrane region" description="Helical" evidence="7">
    <location>
        <begin position="23"/>
        <end position="45"/>
    </location>
</feature>
<evidence type="ECO:0000313" key="9">
    <source>
        <dbReference type="EMBL" id="KAF1950352.1"/>
    </source>
</evidence>
<organism evidence="9 10">
    <name type="scientific">Byssothecium circinans</name>
    <dbReference type="NCBI Taxonomy" id="147558"/>
    <lineage>
        <taxon>Eukaryota</taxon>
        <taxon>Fungi</taxon>
        <taxon>Dikarya</taxon>
        <taxon>Ascomycota</taxon>
        <taxon>Pezizomycotina</taxon>
        <taxon>Dothideomycetes</taxon>
        <taxon>Pleosporomycetidae</taxon>
        <taxon>Pleosporales</taxon>
        <taxon>Massarineae</taxon>
        <taxon>Massarinaceae</taxon>
        <taxon>Byssothecium</taxon>
    </lineage>
</organism>
<dbReference type="InterPro" id="IPR052337">
    <property type="entry name" value="SAT4-like"/>
</dbReference>
<feature type="compositionally biased region" description="Low complexity" evidence="6">
    <location>
        <begin position="358"/>
        <end position="368"/>
    </location>
</feature>
<evidence type="ECO:0000256" key="3">
    <source>
        <dbReference type="ARBA" id="ARBA00022989"/>
    </source>
</evidence>
<feature type="region of interest" description="Disordered" evidence="6">
    <location>
        <begin position="414"/>
        <end position="472"/>
    </location>
</feature>
<gene>
    <name evidence="9" type="ORF">CC80DRAFT_578239</name>
</gene>
<evidence type="ECO:0000256" key="6">
    <source>
        <dbReference type="SAM" id="MobiDB-lite"/>
    </source>
</evidence>
<protein>
    <recommendedName>
        <fullName evidence="8">Rhodopsin domain-containing protein</fullName>
    </recommendedName>
</protein>
<dbReference type="PANTHER" id="PTHR33048">
    <property type="entry name" value="PTH11-LIKE INTEGRAL MEMBRANE PROTEIN (AFU_ORTHOLOGUE AFUA_5G11245)"/>
    <property type="match status" value="1"/>
</dbReference>
<sequence>MQHPTPAQIAYMRAHIDDDRRPLLIGTNVSFILIAVVAVVMRFWARKKIMARLGIDDWLIAGAGVAIVFHGSFVLSTLEYGMGRHVILATNPRMMTISNLVAMAFYNICLTLTKLSILALYARMFCRANGWLNPALWGLGIFVLLLGIVQPFVYIFQCVPIYSLWREMPVGEKAVCLNFSLAIVIFGGIHIATDWMLLLLPIPVILSLQLDKRTKVTICSLFLIGGTVCIISIVRLMFAKVVDNLDPSWDNVPIGALSTVEGSTGILAACMPTWRPLFRFLGRGLTSYFSSGNKSQKNSHNLSYGGHSSNGYGGHSSNGHPGATLSAGGGGKRNRSRSRSRGTSSGGLRVPDASEKYSSSPLPSPSRSTRVSWKPSKRNGSNASGDSVEKMLQGRLHDHDDGTSGADIELVETKSLSPSPAPSPAPSPRPLIATPDPVAGRPAVRSRGRGSNEEDAFAGYTNSTPNDTKFTARAGADRWGGMMQQQRLKNSSPSVSVSVSVSASASGQQYDKFGEVVYGGSATAQREKDEVARREGLTGWGTYRGEGIMVTKTVSSVDEGR</sequence>
<keyword evidence="4 7" id="KW-0472">Membrane</keyword>
<dbReference type="Pfam" id="PF20684">
    <property type="entry name" value="Fung_rhodopsin"/>
    <property type="match status" value="1"/>
</dbReference>
<dbReference type="InterPro" id="IPR049326">
    <property type="entry name" value="Rhodopsin_dom_fungi"/>
</dbReference>
<dbReference type="Proteomes" id="UP000800035">
    <property type="component" value="Unassembled WGS sequence"/>
</dbReference>
<reference evidence="9" key="1">
    <citation type="journal article" date="2020" name="Stud. Mycol.">
        <title>101 Dothideomycetes genomes: a test case for predicting lifestyles and emergence of pathogens.</title>
        <authorList>
            <person name="Haridas S."/>
            <person name="Albert R."/>
            <person name="Binder M."/>
            <person name="Bloem J."/>
            <person name="Labutti K."/>
            <person name="Salamov A."/>
            <person name="Andreopoulos B."/>
            <person name="Baker S."/>
            <person name="Barry K."/>
            <person name="Bills G."/>
            <person name="Bluhm B."/>
            <person name="Cannon C."/>
            <person name="Castanera R."/>
            <person name="Culley D."/>
            <person name="Daum C."/>
            <person name="Ezra D."/>
            <person name="Gonzalez J."/>
            <person name="Henrissat B."/>
            <person name="Kuo A."/>
            <person name="Liang C."/>
            <person name="Lipzen A."/>
            <person name="Lutzoni F."/>
            <person name="Magnuson J."/>
            <person name="Mondo S."/>
            <person name="Nolan M."/>
            <person name="Ohm R."/>
            <person name="Pangilinan J."/>
            <person name="Park H.-J."/>
            <person name="Ramirez L."/>
            <person name="Alfaro M."/>
            <person name="Sun H."/>
            <person name="Tritt A."/>
            <person name="Yoshinaga Y."/>
            <person name="Zwiers L.-H."/>
            <person name="Turgeon B."/>
            <person name="Goodwin S."/>
            <person name="Spatafora J."/>
            <person name="Crous P."/>
            <person name="Grigoriev I."/>
        </authorList>
    </citation>
    <scope>NUCLEOTIDE SEQUENCE</scope>
    <source>
        <strain evidence="9">CBS 675.92</strain>
    </source>
</reference>
<feature type="transmembrane region" description="Helical" evidence="7">
    <location>
        <begin position="100"/>
        <end position="122"/>
    </location>
</feature>
<dbReference type="EMBL" id="ML977026">
    <property type="protein sequence ID" value="KAF1950352.1"/>
    <property type="molecule type" value="Genomic_DNA"/>
</dbReference>
<evidence type="ECO:0000256" key="5">
    <source>
        <dbReference type="ARBA" id="ARBA00038359"/>
    </source>
</evidence>
<keyword evidence="10" id="KW-1185">Reference proteome</keyword>
<evidence type="ECO:0000256" key="7">
    <source>
        <dbReference type="SAM" id="Phobius"/>
    </source>
</evidence>
<feature type="transmembrane region" description="Helical" evidence="7">
    <location>
        <begin position="134"/>
        <end position="157"/>
    </location>
</feature>
<dbReference type="GO" id="GO:0016020">
    <property type="term" value="C:membrane"/>
    <property type="evidence" value="ECO:0007669"/>
    <property type="project" value="UniProtKB-SubCell"/>
</dbReference>
<evidence type="ECO:0000313" key="10">
    <source>
        <dbReference type="Proteomes" id="UP000800035"/>
    </source>
</evidence>
<evidence type="ECO:0000256" key="1">
    <source>
        <dbReference type="ARBA" id="ARBA00004141"/>
    </source>
</evidence>
<comment type="subcellular location">
    <subcellularLocation>
        <location evidence="1">Membrane</location>
        <topology evidence="1">Multi-pass membrane protein</topology>
    </subcellularLocation>
</comment>
<feature type="transmembrane region" description="Helical" evidence="7">
    <location>
        <begin position="218"/>
        <end position="238"/>
    </location>
</feature>
<evidence type="ECO:0000259" key="8">
    <source>
        <dbReference type="Pfam" id="PF20684"/>
    </source>
</evidence>
<feature type="compositionally biased region" description="Polar residues" evidence="6">
    <location>
        <begin position="460"/>
        <end position="469"/>
    </location>
</feature>
<keyword evidence="2 7" id="KW-0812">Transmembrane</keyword>
<feature type="compositionally biased region" description="Low complexity" evidence="6">
    <location>
        <begin position="298"/>
        <end position="310"/>
    </location>
</feature>
<proteinExistence type="inferred from homology"/>